<dbReference type="EMBL" id="FPAJ01000003">
    <property type="protein sequence ID" value="SFS87533.1"/>
    <property type="molecule type" value="Genomic_DNA"/>
</dbReference>
<dbReference type="OrthoDB" id="7864548at2"/>
<protein>
    <recommendedName>
        <fullName evidence="4">Flagellar protein FliL</fullName>
    </recommendedName>
</protein>
<evidence type="ECO:0008006" key="4">
    <source>
        <dbReference type="Google" id="ProtNLM"/>
    </source>
</evidence>
<gene>
    <name evidence="2" type="ORF">SAMN04488040_2206</name>
</gene>
<organism evidence="2 3">
    <name type="scientific">Sulfitobacter marinus</name>
    <dbReference type="NCBI Taxonomy" id="394264"/>
    <lineage>
        <taxon>Bacteria</taxon>
        <taxon>Pseudomonadati</taxon>
        <taxon>Pseudomonadota</taxon>
        <taxon>Alphaproteobacteria</taxon>
        <taxon>Rhodobacterales</taxon>
        <taxon>Roseobacteraceae</taxon>
        <taxon>Sulfitobacter</taxon>
    </lineage>
</organism>
<keyword evidence="3" id="KW-1185">Reference proteome</keyword>
<reference evidence="3" key="1">
    <citation type="submission" date="2016-10" db="EMBL/GenBank/DDBJ databases">
        <authorList>
            <person name="Varghese N."/>
            <person name="Submissions S."/>
        </authorList>
    </citation>
    <scope>NUCLEOTIDE SEQUENCE [LARGE SCALE GENOMIC DNA]</scope>
    <source>
        <strain evidence="3">DSM 23422</strain>
    </source>
</reference>
<accession>A0A1I6TEF4</accession>
<dbReference type="STRING" id="394264.SAMN04488040_2206"/>
<dbReference type="RefSeq" id="WP_093916403.1">
    <property type="nucleotide sequence ID" value="NZ_FPAJ01000003.1"/>
</dbReference>
<dbReference type="Proteomes" id="UP000199239">
    <property type="component" value="Unassembled WGS sequence"/>
</dbReference>
<feature type="region of interest" description="Disordered" evidence="1">
    <location>
        <begin position="32"/>
        <end position="59"/>
    </location>
</feature>
<evidence type="ECO:0000256" key="1">
    <source>
        <dbReference type="SAM" id="MobiDB-lite"/>
    </source>
</evidence>
<name>A0A1I6TEF4_9RHOB</name>
<evidence type="ECO:0000313" key="2">
    <source>
        <dbReference type="EMBL" id="SFS87533.1"/>
    </source>
</evidence>
<dbReference type="AlphaFoldDB" id="A0A1I6TEF4"/>
<sequence length="168" mass="18883">MKKLLPIIVFILFAAIGVGAGKFLQPAPEVEVVEAPTEEGETDEPLPTRSPDQPPRDPDEVIEYVKLNNQFVVPIVIDERVASLIVMSLSIETTDLKKDDVLRKEPKLRDSFLQVLFTHANLGGFNGEFTRVDKLNSLRRLLVEVAQRDVGKEAVYDVLILEIARQDY</sequence>
<proteinExistence type="predicted"/>
<evidence type="ECO:0000313" key="3">
    <source>
        <dbReference type="Proteomes" id="UP000199239"/>
    </source>
</evidence>